<sequence length="154" mass="17542">MSEKSMATIEKLKGREDYASWKFAVQAYLEHEELWDCVAPIEGGSVDSKKDVKARSKLILLVDPMNYIHIQEAKSAKEVWNNLGKAFDDSGLTRRVGLLRELITTSLENCTSIEDYVNKIMTSAHKLRNIGFEHFQHLLTVILVGLSTQERRCT</sequence>
<dbReference type="EMBL" id="JBEDNZ010000009">
    <property type="protein sequence ID" value="KAL0839168.1"/>
    <property type="molecule type" value="Genomic_DNA"/>
</dbReference>
<protein>
    <recommendedName>
        <fullName evidence="3">DUF4219 domain-containing protein</fullName>
    </recommendedName>
</protein>
<organism evidence="1 2">
    <name type="scientific">Loxostege sticticalis</name>
    <name type="common">Beet webworm moth</name>
    <dbReference type="NCBI Taxonomy" id="481309"/>
    <lineage>
        <taxon>Eukaryota</taxon>
        <taxon>Metazoa</taxon>
        <taxon>Ecdysozoa</taxon>
        <taxon>Arthropoda</taxon>
        <taxon>Hexapoda</taxon>
        <taxon>Insecta</taxon>
        <taxon>Pterygota</taxon>
        <taxon>Neoptera</taxon>
        <taxon>Endopterygota</taxon>
        <taxon>Lepidoptera</taxon>
        <taxon>Glossata</taxon>
        <taxon>Ditrysia</taxon>
        <taxon>Pyraloidea</taxon>
        <taxon>Crambidae</taxon>
        <taxon>Pyraustinae</taxon>
        <taxon>Loxostege</taxon>
    </lineage>
</organism>
<comment type="caution">
    <text evidence="1">The sequence shown here is derived from an EMBL/GenBank/DDBJ whole genome shotgun (WGS) entry which is preliminary data.</text>
</comment>
<reference evidence="1 2" key="1">
    <citation type="submission" date="2024-06" db="EMBL/GenBank/DDBJ databases">
        <title>A chromosome-level genome assembly of beet webworm, Loxostege sticticalis.</title>
        <authorList>
            <person name="Zhang Y."/>
        </authorList>
    </citation>
    <scope>NUCLEOTIDE SEQUENCE [LARGE SCALE GENOMIC DNA]</scope>
    <source>
        <strain evidence="1">AQ028</strain>
        <tissue evidence="1">Male pupae</tissue>
    </source>
</reference>
<accession>A0ABD0T740</accession>
<dbReference type="Proteomes" id="UP001549921">
    <property type="component" value="Unassembled WGS sequence"/>
</dbReference>
<evidence type="ECO:0000313" key="1">
    <source>
        <dbReference type="EMBL" id="KAL0839168.1"/>
    </source>
</evidence>
<dbReference type="Pfam" id="PF14223">
    <property type="entry name" value="Retrotran_gag_2"/>
    <property type="match status" value="1"/>
</dbReference>
<evidence type="ECO:0008006" key="3">
    <source>
        <dbReference type="Google" id="ProtNLM"/>
    </source>
</evidence>
<evidence type="ECO:0000313" key="2">
    <source>
        <dbReference type="Proteomes" id="UP001549921"/>
    </source>
</evidence>
<gene>
    <name evidence="1" type="ORF">ABMA28_017136</name>
</gene>
<proteinExistence type="predicted"/>
<name>A0ABD0T740_LOXSC</name>
<dbReference type="AlphaFoldDB" id="A0ABD0T740"/>